<protein>
    <recommendedName>
        <fullName evidence="1">Glutamyl-tRNA(Gln) amidotransferase subunit C</fullName>
    </recommendedName>
</protein>
<sequence length="91" mass="10661">MKNIHLENSLKLSLLKLSEDEKQQFVMKFEKIVYMLDKISEFKIKDGFHKAVCNFSDLRDDEILPSLTIESIKNFSNVFVDGYFLSPKVLE</sequence>
<dbReference type="KEGG" id="bdu:BDU_342"/>
<dbReference type="RefSeq" id="WP_012538105.1">
    <property type="nucleotide sequence ID" value="NC_011229.1"/>
</dbReference>
<dbReference type="NCBIfam" id="TIGR00135">
    <property type="entry name" value="gatC"/>
    <property type="match status" value="1"/>
</dbReference>
<keyword evidence="3" id="KW-1185">Reference proteome</keyword>
<accession>B5RLS8</accession>
<keyword evidence="2" id="KW-0436">Ligase</keyword>
<dbReference type="AlphaFoldDB" id="B5RLS8"/>
<dbReference type="OrthoDB" id="350658at2"/>
<proteinExistence type="predicted"/>
<dbReference type="GO" id="GO:0006450">
    <property type="term" value="P:regulation of translational fidelity"/>
    <property type="evidence" value="ECO:0007669"/>
    <property type="project" value="InterPro"/>
</dbReference>
<evidence type="ECO:0000313" key="2">
    <source>
        <dbReference type="EMBL" id="ACH93294.1"/>
    </source>
</evidence>
<dbReference type="eggNOG" id="COG0721">
    <property type="taxonomic scope" value="Bacteria"/>
</dbReference>
<gene>
    <name evidence="2" type="primary">gatC</name>
    <name evidence="2" type="ordered locus">BDU_342</name>
</gene>
<dbReference type="STRING" id="412419.BDU_342"/>
<dbReference type="HOGENOM" id="CLU_2421111_0_0_12"/>
<dbReference type="InterPro" id="IPR036113">
    <property type="entry name" value="Asp/Glu-ADT_sf_sub_c"/>
</dbReference>
<dbReference type="GO" id="GO:0016740">
    <property type="term" value="F:transferase activity"/>
    <property type="evidence" value="ECO:0007669"/>
    <property type="project" value="UniProtKB-KW"/>
</dbReference>
<name>B5RLS8_BORDL</name>
<dbReference type="Proteomes" id="UP000000611">
    <property type="component" value="Chromosome"/>
</dbReference>
<organism evidence="2 3">
    <name type="scientific">Borrelia duttonii (strain Ly)</name>
    <dbReference type="NCBI Taxonomy" id="412419"/>
    <lineage>
        <taxon>Bacteria</taxon>
        <taxon>Pseudomonadati</taxon>
        <taxon>Spirochaetota</taxon>
        <taxon>Spirochaetia</taxon>
        <taxon>Spirochaetales</taxon>
        <taxon>Borreliaceae</taxon>
        <taxon>Borrelia</taxon>
    </lineage>
</organism>
<reference evidence="2 3" key="1">
    <citation type="journal article" date="2008" name="PLoS Genet.">
        <title>The genome of Borrelia recurrentis, the agent of deadly louse-borne relapsing fever, is a degraded subset of tick-borne Borrelia duttonii.</title>
        <authorList>
            <person name="Lescot M."/>
            <person name="Audic S."/>
            <person name="Robert C."/>
            <person name="Nguyen T.T."/>
            <person name="Blanc G."/>
            <person name="Cutler S.J."/>
            <person name="Wincker P."/>
            <person name="Couloux A."/>
            <person name="Claverie J.-M."/>
            <person name="Raoult D."/>
            <person name="Drancourt M."/>
        </authorList>
    </citation>
    <scope>NUCLEOTIDE SEQUENCE [LARGE SCALE GENOMIC DNA]</scope>
    <source>
        <strain evidence="2 3">Ly</strain>
    </source>
</reference>
<evidence type="ECO:0000256" key="1">
    <source>
        <dbReference type="ARBA" id="ARBA00014426"/>
    </source>
</evidence>
<dbReference type="SUPFAM" id="SSF141000">
    <property type="entry name" value="Glu-tRNAGln amidotransferase C subunit"/>
    <property type="match status" value="1"/>
</dbReference>
<dbReference type="GO" id="GO:0016874">
    <property type="term" value="F:ligase activity"/>
    <property type="evidence" value="ECO:0007669"/>
    <property type="project" value="UniProtKB-KW"/>
</dbReference>
<dbReference type="InterPro" id="IPR003837">
    <property type="entry name" value="GatC"/>
</dbReference>
<evidence type="ECO:0000313" key="3">
    <source>
        <dbReference type="Proteomes" id="UP000000611"/>
    </source>
</evidence>
<dbReference type="EMBL" id="CP000976">
    <property type="protein sequence ID" value="ACH93294.1"/>
    <property type="molecule type" value="Genomic_DNA"/>
</dbReference>